<dbReference type="AlphaFoldDB" id="A0AAN8YWF1"/>
<name>A0AAN8YWF1_9MAGN</name>
<dbReference type="EMBL" id="JBAMMX010000025">
    <property type="protein sequence ID" value="KAK6914820.1"/>
    <property type="molecule type" value="Genomic_DNA"/>
</dbReference>
<accession>A0AAN8YWF1</accession>
<evidence type="ECO:0000313" key="2">
    <source>
        <dbReference type="Proteomes" id="UP001370490"/>
    </source>
</evidence>
<dbReference type="PANTHER" id="PTHR37238:SF1">
    <property type="entry name" value="OS05G0532500 PROTEIN"/>
    <property type="match status" value="1"/>
</dbReference>
<organism evidence="1 2">
    <name type="scientific">Dillenia turbinata</name>
    <dbReference type="NCBI Taxonomy" id="194707"/>
    <lineage>
        <taxon>Eukaryota</taxon>
        <taxon>Viridiplantae</taxon>
        <taxon>Streptophyta</taxon>
        <taxon>Embryophyta</taxon>
        <taxon>Tracheophyta</taxon>
        <taxon>Spermatophyta</taxon>
        <taxon>Magnoliopsida</taxon>
        <taxon>eudicotyledons</taxon>
        <taxon>Gunneridae</taxon>
        <taxon>Pentapetalae</taxon>
        <taxon>Dilleniales</taxon>
        <taxon>Dilleniaceae</taxon>
        <taxon>Dillenia</taxon>
    </lineage>
</organism>
<sequence>MACLDLQIDELVVQALKVNGTNKKGKKEIEIFTDLLLDLQSSLKPWVPRLQNALSSPSVDTEGHMQCPLASKTTCTVKEYLSNINGSPDVPGSPDETTFDSLVSPSPLVSWRADCTVEGGRQLFLLTPLPPSKALSSKFKGLSASASGLPSFLTISTSANDDLLEGVAIKSTPHKNSDSVSIQKESSLDLRFPTPHKSSNFASIQKGSILNIGFPTTSSKPSLSMLLMTPRLKVSPPKSCTLLEPIFESSQLGLEGLPKSTPYPFGRKTCVELQNFESTSSQAFNSLAPELLKSFGPQSAHKLDTREKEVDASFDWITSPPKSCLLMEPSDKKPSDIASIGCQVETSASILDQRDKFSSAREKDMQCVTTLNKKLCNQELCDTLALVESTPMLKDSQSILRTRKHPGENTLKRELWTKFEAASTYGLRLKPSILQETTQKGFLDRLEEVSCV</sequence>
<comment type="caution">
    <text evidence="1">The sequence shown here is derived from an EMBL/GenBank/DDBJ whole genome shotgun (WGS) entry which is preliminary data.</text>
</comment>
<reference evidence="1 2" key="1">
    <citation type="submission" date="2023-12" db="EMBL/GenBank/DDBJ databases">
        <title>A high-quality genome assembly for Dillenia turbinata (Dilleniales).</title>
        <authorList>
            <person name="Chanderbali A."/>
        </authorList>
    </citation>
    <scope>NUCLEOTIDE SEQUENCE [LARGE SCALE GENOMIC DNA]</scope>
    <source>
        <strain evidence="1">LSX21</strain>
        <tissue evidence="1">Leaf</tissue>
    </source>
</reference>
<evidence type="ECO:0000313" key="1">
    <source>
        <dbReference type="EMBL" id="KAK6914820.1"/>
    </source>
</evidence>
<dbReference type="PANTHER" id="PTHR37238">
    <property type="entry name" value="OS05G0532500 PROTEIN"/>
    <property type="match status" value="1"/>
</dbReference>
<protein>
    <submittedName>
        <fullName evidence="1">Uncharacterized protein</fullName>
    </submittedName>
</protein>
<proteinExistence type="predicted"/>
<gene>
    <name evidence="1" type="ORF">RJ641_019937</name>
</gene>
<dbReference type="Proteomes" id="UP001370490">
    <property type="component" value="Unassembled WGS sequence"/>
</dbReference>
<keyword evidence="2" id="KW-1185">Reference proteome</keyword>